<name>A0A8T0DRZ9_9TREM</name>
<dbReference type="OrthoDB" id="10296250at2759"/>
<accession>A0A8T0DRZ9</accession>
<comment type="caution">
    <text evidence="2">The sequence shown here is derived from an EMBL/GenBank/DDBJ whole genome shotgun (WGS) entry which is preliminary data.</text>
</comment>
<proteinExistence type="predicted"/>
<feature type="chain" id="PRO_5035907592" evidence="1">
    <location>
        <begin position="26"/>
        <end position="113"/>
    </location>
</feature>
<protein>
    <submittedName>
        <fullName evidence="2">Uncharacterized protein</fullName>
    </submittedName>
</protein>
<feature type="signal peptide" evidence="1">
    <location>
        <begin position="1"/>
        <end position="25"/>
    </location>
</feature>
<gene>
    <name evidence="2" type="ORF">P879_00988</name>
</gene>
<dbReference type="Proteomes" id="UP000699462">
    <property type="component" value="Unassembled WGS sequence"/>
</dbReference>
<organism evidence="2 3">
    <name type="scientific">Paragonimus westermani</name>
    <dbReference type="NCBI Taxonomy" id="34504"/>
    <lineage>
        <taxon>Eukaryota</taxon>
        <taxon>Metazoa</taxon>
        <taxon>Spiralia</taxon>
        <taxon>Lophotrochozoa</taxon>
        <taxon>Platyhelminthes</taxon>
        <taxon>Trematoda</taxon>
        <taxon>Digenea</taxon>
        <taxon>Plagiorchiida</taxon>
        <taxon>Troglotremata</taxon>
        <taxon>Troglotrematidae</taxon>
        <taxon>Paragonimus</taxon>
    </lineage>
</organism>
<reference evidence="2 3" key="1">
    <citation type="submission" date="2019-07" db="EMBL/GenBank/DDBJ databases">
        <title>Annotation for the trematode Paragonimus westermani.</title>
        <authorList>
            <person name="Choi Y.-J."/>
        </authorList>
    </citation>
    <scope>NUCLEOTIDE SEQUENCE [LARGE SCALE GENOMIC DNA]</scope>
    <source>
        <strain evidence="2">180907_Pwestermani</strain>
    </source>
</reference>
<dbReference type="EMBL" id="JTDF01001541">
    <property type="protein sequence ID" value="KAF8569874.1"/>
    <property type="molecule type" value="Genomic_DNA"/>
</dbReference>
<dbReference type="AlphaFoldDB" id="A0A8T0DRZ9"/>
<evidence type="ECO:0000313" key="2">
    <source>
        <dbReference type="EMBL" id="KAF8569874.1"/>
    </source>
</evidence>
<sequence length="113" mass="13448">MSLQKFPILILLCVIFAGFCTAVDGVSIGDSAKNTMHELHLPDKRMVYWKRHNYGPEHPDYSDDNFEGEIDPDDGSRYRKRIVYWKRSQHTPLHEANMKRMVYWKRRSAIHRK</sequence>
<keyword evidence="1" id="KW-0732">Signal</keyword>
<evidence type="ECO:0000313" key="3">
    <source>
        <dbReference type="Proteomes" id="UP000699462"/>
    </source>
</evidence>
<keyword evidence="3" id="KW-1185">Reference proteome</keyword>
<evidence type="ECO:0000256" key="1">
    <source>
        <dbReference type="SAM" id="SignalP"/>
    </source>
</evidence>